<feature type="transmembrane region" description="Helical" evidence="7">
    <location>
        <begin position="110"/>
        <end position="128"/>
    </location>
</feature>
<dbReference type="OrthoDB" id="9781469at2"/>
<dbReference type="RefSeq" id="WP_012890359.1">
    <property type="nucleotide sequence ID" value="NC_013595.1"/>
</dbReference>
<dbReference type="PROSITE" id="PS00216">
    <property type="entry name" value="SUGAR_TRANSPORT_1"/>
    <property type="match status" value="1"/>
</dbReference>
<evidence type="ECO:0000256" key="6">
    <source>
        <dbReference type="ARBA" id="ARBA00023136"/>
    </source>
</evidence>
<dbReference type="PROSITE" id="PS50850">
    <property type="entry name" value="MFS"/>
    <property type="match status" value="1"/>
</dbReference>
<feature type="transmembrane region" description="Helical" evidence="7">
    <location>
        <begin position="224"/>
        <end position="243"/>
    </location>
</feature>
<dbReference type="Gene3D" id="1.20.1250.20">
    <property type="entry name" value="MFS general substrate transporter like domains"/>
    <property type="match status" value="1"/>
</dbReference>
<dbReference type="STRING" id="479432.Sros_3691"/>
<feature type="transmembrane region" description="Helical" evidence="7">
    <location>
        <begin position="415"/>
        <end position="437"/>
    </location>
</feature>
<evidence type="ECO:0000256" key="4">
    <source>
        <dbReference type="ARBA" id="ARBA00022692"/>
    </source>
</evidence>
<organism evidence="9 10">
    <name type="scientific">Streptosporangium roseum (strain ATCC 12428 / DSM 43021 / JCM 3005 / KCTC 9067 / NCIMB 10171 / NRRL 2505 / NI 9100)</name>
    <dbReference type="NCBI Taxonomy" id="479432"/>
    <lineage>
        <taxon>Bacteria</taxon>
        <taxon>Bacillati</taxon>
        <taxon>Actinomycetota</taxon>
        <taxon>Actinomycetes</taxon>
        <taxon>Streptosporangiales</taxon>
        <taxon>Streptosporangiaceae</taxon>
        <taxon>Streptosporangium</taxon>
    </lineage>
</organism>
<keyword evidence="5 7" id="KW-1133">Transmembrane helix</keyword>
<gene>
    <name evidence="9" type="ordered locus">Sros_3691</name>
</gene>
<keyword evidence="4 7" id="KW-0812">Transmembrane</keyword>
<evidence type="ECO:0000256" key="5">
    <source>
        <dbReference type="ARBA" id="ARBA00022989"/>
    </source>
</evidence>
<feature type="transmembrane region" description="Helical" evidence="7">
    <location>
        <begin position="169"/>
        <end position="187"/>
    </location>
</feature>
<keyword evidence="3" id="KW-1003">Cell membrane</keyword>
<sequence length="459" mass="46094">MNLKPEPGWAWSTLAVAGAAQFLVLLEATVITIAVPQIGADLGNGPALAWVLSAYLLAFGAFLLPGGAWADRLGRRATFLGGLAIFTVASLLCAIAPSLALLVAARALQGAGAGVLAASALGIVVATYTEPRRRAIAMTVWSTLGVIGGVVGSLSAGPLIAWLDWPSVFWINVVAVVLLFPPAVKVIRAERTGQRAPRVAPAFVAAIGATSLLLGLGVIEAHLWIGAAALLGGLAIAGAAVAHQRRTHDPIIPVGLFKTSAYRWGAAGLFTANGIMIGTMFVFSQHLQQVLNVSATQASLAVLPMSVSALLVALATDKLIGRYGSRTTLGLGAGALALGLASLAGLSIVAPSWGWLVAGGFLVGAGLPASFVPLNRMAFSVVDSAQAGAASGLTNTITTLGGAFTVTAATLADQLYGPAGGYALMLALTATLAVAAARHGARRAGSPASEAATANAVIG</sequence>
<dbReference type="SUPFAM" id="SSF103473">
    <property type="entry name" value="MFS general substrate transporter"/>
    <property type="match status" value="1"/>
</dbReference>
<evidence type="ECO:0000256" key="1">
    <source>
        <dbReference type="ARBA" id="ARBA00004651"/>
    </source>
</evidence>
<reference evidence="9 10" key="1">
    <citation type="journal article" date="2010" name="Stand. Genomic Sci.">
        <title>Complete genome sequence of Streptosporangium roseum type strain (NI 9100).</title>
        <authorList>
            <person name="Nolan M."/>
            <person name="Sikorski J."/>
            <person name="Jando M."/>
            <person name="Lucas S."/>
            <person name="Lapidus A."/>
            <person name="Glavina Del Rio T."/>
            <person name="Chen F."/>
            <person name="Tice H."/>
            <person name="Pitluck S."/>
            <person name="Cheng J.F."/>
            <person name="Chertkov O."/>
            <person name="Sims D."/>
            <person name="Meincke L."/>
            <person name="Brettin T."/>
            <person name="Han C."/>
            <person name="Detter J.C."/>
            <person name="Bruce D."/>
            <person name="Goodwin L."/>
            <person name="Land M."/>
            <person name="Hauser L."/>
            <person name="Chang Y.J."/>
            <person name="Jeffries C.D."/>
            <person name="Ivanova N."/>
            <person name="Mavromatis K."/>
            <person name="Mikhailova N."/>
            <person name="Chen A."/>
            <person name="Palaniappan K."/>
            <person name="Chain P."/>
            <person name="Rohde M."/>
            <person name="Goker M."/>
            <person name="Bristow J."/>
            <person name="Eisen J.A."/>
            <person name="Markowitz V."/>
            <person name="Hugenholtz P."/>
            <person name="Kyrpides N.C."/>
            <person name="Klenk H.P."/>
        </authorList>
    </citation>
    <scope>NUCLEOTIDE SEQUENCE [LARGE SCALE GENOMIC DNA]</scope>
    <source>
        <strain evidence="10">ATCC 12428 / DSM 43021 / JCM 3005 / NI 9100</strain>
    </source>
</reference>
<keyword evidence="2" id="KW-0813">Transport</keyword>
<dbReference type="PANTHER" id="PTHR42718">
    <property type="entry name" value="MAJOR FACILITATOR SUPERFAMILY MULTIDRUG TRANSPORTER MFSC"/>
    <property type="match status" value="1"/>
</dbReference>
<keyword evidence="10" id="KW-1185">Reference proteome</keyword>
<feature type="transmembrane region" description="Helical" evidence="7">
    <location>
        <begin position="199"/>
        <end position="218"/>
    </location>
</feature>
<dbReference type="AlphaFoldDB" id="D2AS89"/>
<evidence type="ECO:0000313" key="10">
    <source>
        <dbReference type="Proteomes" id="UP000002029"/>
    </source>
</evidence>
<dbReference type="InterPro" id="IPR020846">
    <property type="entry name" value="MFS_dom"/>
</dbReference>
<evidence type="ECO:0000259" key="8">
    <source>
        <dbReference type="PROSITE" id="PS50850"/>
    </source>
</evidence>
<dbReference type="KEGG" id="sro:Sros_3691"/>
<feature type="transmembrane region" description="Helical" evidence="7">
    <location>
        <begin position="140"/>
        <end position="163"/>
    </location>
</feature>
<comment type="subcellular location">
    <subcellularLocation>
        <location evidence="1">Cell membrane</location>
        <topology evidence="1">Multi-pass membrane protein</topology>
    </subcellularLocation>
</comment>
<dbReference type="Pfam" id="PF07690">
    <property type="entry name" value="MFS_1"/>
    <property type="match status" value="1"/>
</dbReference>
<evidence type="ECO:0000256" key="3">
    <source>
        <dbReference type="ARBA" id="ARBA00022475"/>
    </source>
</evidence>
<proteinExistence type="predicted"/>
<feature type="transmembrane region" description="Helical" evidence="7">
    <location>
        <begin position="264"/>
        <end position="283"/>
    </location>
</feature>
<dbReference type="InterPro" id="IPR011701">
    <property type="entry name" value="MFS"/>
</dbReference>
<feature type="transmembrane region" description="Helical" evidence="7">
    <location>
        <begin position="355"/>
        <end position="375"/>
    </location>
</feature>
<dbReference type="eggNOG" id="COG0477">
    <property type="taxonomic scope" value="Bacteria"/>
</dbReference>
<accession>D2AS89</accession>
<feature type="transmembrane region" description="Helical" evidence="7">
    <location>
        <begin position="12"/>
        <end position="35"/>
    </location>
</feature>
<protein>
    <submittedName>
        <fullName evidence="9">Transmembrane efflux protein</fullName>
    </submittedName>
</protein>
<dbReference type="InterPro" id="IPR005829">
    <property type="entry name" value="Sugar_transporter_CS"/>
</dbReference>
<feature type="transmembrane region" description="Helical" evidence="7">
    <location>
        <begin position="77"/>
        <end position="104"/>
    </location>
</feature>
<dbReference type="CDD" id="cd17321">
    <property type="entry name" value="MFS_MMR_MDR_like"/>
    <property type="match status" value="1"/>
</dbReference>
<keyword evidence="6 7" id="KW-0472">Membrane</keyword>
<name>D2AS89_STRRD</name>
<dbReference type="HOGENOM" id="CLU_000960_28_2_11"/>
<evidence type="ECO:0000313" key="9">
    <source>
        <dbReference type="EMBL" id="ACZ86616.1"/>
    </source>
</evidence>
<dbReference type="GO" id="GO:0022857">
    <property type="term" value="F:transmembrane transporter activity"/>
    <property type="evidence" value="ECO:0007669"/>
    <property type="project" value="InterPro"/>
</dbReference>
<dbReference type="EMBL" id="CP001814">
    <property type="protein sequence ID" value="ACZ86616.1"/>
    <property type="molecule type" value="Genomic_DNA"/>
</dbReference>
<feature type="transmembrane region" description="Helical" evidence="7">
    <location>
        <begin position="295"/>
        <end position="316"/>
    </location>
</feature>
<feature type="transmembrane region" description="Helical" evidence="7">
    <location>
        <begin position="47"/>
        <end position="70"/>
    </location>
</feature>
<dbReference type="Proteomes" id="UP000002029">
    <property type="component" value="Chromosome"/>
</dbReference>
<dbReference type="PANTHER" id="PTHR42718:SF46">
    <property type="entry name" value="BLR6921 PROTEIN"/>
    <property type="match status" value="1"/>
</dbReference>
<evidence type="ECO:0000256" key="7">
    <source>
        <dbReference type="SAM" id="Phobius"/>
    </source>
</evidence>
<feature type="transmembrane region" description="Helical" evidence="7">
    <location>
        <begin position="328"/>
        <end position="349"/>
    </location>
</feature>
<evidence type="ECO:0000256" key="2">
    <source>
        <dbReference type="ARBA" id="ARBA00022448"/>
    </source>
</evidence>
<dbReference type="InterPro" id="IPR036259">
    <property type="entry name" value="MFS_trans_sf"/>
</dbReference>
<feature type="domain" description="Major facilitator superfamily (MFS) profile" evidence="8">
    <location>
        <begin position="13"/>
        <end position="438"/>
    </location>
</feature>
<dbReference type="GO" id="GO:0005886">
    <property type="term" value="C:plasma membrane"/>
    <property type="evidence" value="ECO:0007669"/>
    <property type="project" value="UniProtKB-SubCell"/>
</dbReference>
<feature type="transmembrane region" description="Helical" evidence="7">
    <location>
        <begin position="387"/>
        <end position="409"/>
    </location>
</feature>